<dbReference type="EMBL" id="KI925459">
    <property type="protein sequence ID" value="ETW81192.1"/>
    <property type="molecule type" value="Genomic_DNA"/>
</dbReference>
<evidence type="ECO:0000313" key="6">
    <source>
        <dbReference type="Proteomes" id="UP000030671"/>
    </source>
</evidence>
<dbReference type="OrthoDB" id="10006218at2759"/>
<evidence type="ECO:0000259" key="3">
    <source>
        <dbReference type="Pfam" id="PF05050"/>
    </source>
</evidence>
<dbReference type="AlphaFoldDB" id="W4K5W1"/>
<keyword evidence="2" id="KW-0732">Signal</keyword>
<feature type="signal peptide" evidence="2">
    <location>
        <begin position="1"/>
        <end position="30"/>
    </location>
</feature>
<feature type="region of interest" description="Disordered" evidence="1">
    <location>
        <begin position="201"/>
        <end position="222"/>
    </location>
</feature>
<dbReference type="InterPro" id="IPR026913">
    <property type="entry name" value="METTL24"/>
</dbReference>
<dbReference type="InterPro" id="IPR025714">
    <property type="entry name" value="Methyltranfer_dom"/>
</dbReference>
<dbReference type="Pfam" id="PF05050">
    <property type="entry name" value="Methyltransf_21"/>
    <property type="match status" value="1"/>
</dbReference>
<sequence>MPVRHPRYTFLLAVLVLLVLFLLLLDTSYSYNSFYPAPSSPARTVTTDLGLPARVARAERIYQKMLAKRKGLINKFGPNVKDIVPFPEDREPWPAYTIWDFFPPAFNCPHELERIGALGDGGKWLCGLSRLESKPDCVVYSIGAAAHASFEAELLARTRFCEVWGFDFTVPGFGPEITAPHKSDSDWRAYFAEPVEHFYTADGQEREEGTDAEEGGRKEYWSDRGKSLERRTHFKPWGVAGHDAPATSDKPPIYTIESLMRSNDHAHIDVLKIDAESLEFDVLTAFVAAFSTLPIGQLIVELHVWNRPFDELLKWWEALERAGLRAFMAEPNLIYQNYNRHASPELAEFSFLNVKNTNVFVADASAAPDTARGA</sequence>
<protein>
    <recommendedName>
        <fullName evidence="7">Methyltransferase domain-containing protein</fullName>
    </recommendedName>
</protein>
<dbReference type="KEGG" id="hir:HETIRDRAFT_410266"/>
<dbReference type="Proteomes" id="UP000030671">
    <property type="component" value="Unassembled WGS sequence"/>
</dbReference>
<proteinExistence type="predicted"/>
<name>W4K5W1_HETIT</name>
<evidence type="ECO:0000259" key="4">
    <source>
        <dbReference type="Pfam" id="PF13383"/>
    </source>
</evidence>
<evidence type="ECO:0008006" key="7">
    <source>
        <dbReference type="Google" id="ProtNLM"/>
    </source>
</evidence>
<organism evidence="5 6">
    <name type="scientific">Heterobasidion irregulare (strain TC 32-1)</name>
    <dbReference type="NCBI Taxonomy" id="747525"/>
    <lineage>
        <taxon>Eukaryota</taxon>
        <taxon>Fungi</taxon>
        <taxon>Dikarya</taxon>
        <taxon>Basidiomycota</taxon>
        <taxon>Agaricomycotina</taxon>
        <taxon>Agaricomycetes</taxon>
        <taxon>Russulales</taxon>
        <taxon>Bondarzewiaceae</taxon>
        <taxon>Heterobasidion</taxon>
        <taxon>Heterobasidion annosum species complex</taxon>
    </lineage>
</organism>
<feature type="domain" description="Methyltransferase" evidence="4">
    <location>
        <begin position="99"/>
        <end position="169"/>
    </location>
</feature>
<gene>
    <name evidence="5" type="ORF">HETIRDRAFT_410266</name>
</gene>
<dbReference type="InParanoid" id="W4K5W1"/>
<evidence type="ECO:0000256" key="1">
    <source>
        <dbReference type="SAM" id="MobiDB-lite"/>
    </source>
</evidence>
<dbReference type="GeneID" id="20672847"/>
<evidence type="ECO:0000256" key="2">
    <source>
        <dbReference type="SAM" id="SignalP"/>
    </source>
</evidence>
<dbReference type="Pfam" id="PF13383">
    <property type="entry name" value="Methyltransf_22"/>
    <property type="match status" value="1"/>
</dbReference>
<keyword evidence="6" id="KW-1185">Reference proteome</keyword>
<feature type="compositionally biased region" description="Basic and acidic residues" evidence="1">
    <location>
        <begin position="203"/>
        <end position="222"/>
    </location>
</feature>
<dbReference type="HOGENOM" id="CLU_066046_1_0_1"/>
<dbReference type="PANTHER" id="PTHR32026">
    <property type="entry name" value="METHYLTRANSFERASE-LIKE PROTEIN 24"/>
    <property type="match status" value="1"/>
</dbReference>
<feature type="domain" description="Methyltransferase FkbM" evidence="3">
    <location>
        <begin position="235"/>
        <end position="323"/>
    </location>
</feature>
<reference evidence="5 6" key="1">
    <citation type="journal article" date="2012" name="New Phytol.">
        <title>Insight into trade-off between wood decay and parasitism from the genome of a fungal forest pathogen.</title>
        <authorList>
            <person name="Olson A."/>
            <person name="Aerts A."/>
            <person name="Asiegbu F."/>
            <person name="Belbahri L."/>
            <person name="Bouzid O."/>
            <person name="Broberg A."/>
            <person name="Canback B."/>
            <person name="Coutinho P.M."/>
            <person name="Cullen D."/>
            <person name="Dalman K."/>
            <person name="Deflorio G."/>
            <person name="van Diepen L.T."/>
            <person name="Dunand C."/>
            <person name="Duplessis S."/>
            <person name="Durling M."/>
            <person name="Gonthier P."/>
            <person name="Grimwood J."/>
            <person name="Fossdal C.G."/>
            <person name="Hansson D."/>
            <person name="Henrissat B."/>
            <person name="Hietala A."/>
            <person name="Himmelstrand K."/>
            <person name="Hoffmeister D."/>
            <person name="Hogberg N."/>
            <person name="James T.Y."/>
            <person name="Karlsson M."/>
            <person name="Kohler A."/>
            <person name="Kues U."/>
            <person name="Lee Y.H."/>
            <person name="Lin Y.C."/>
            <person name="Lind M."/>
            <person name="Lindquist E."/>
            <person name="Lombard V."/>
            <person name="Lucas S."/>
            <person name="Lunden K."/>
            <person name="Morin E."/>
            <person name="Murat C."/>
            <person name="Park J."/>
            <person name="Raffaello T."/>
            <person name="Rouze P."/>
            <person name="Salamov A."/>
            <person name="Schmutz J."/>
            <person name="Solheim H."/>
            <person name="Stahlberg J."/>
            <person name="Velez H."/>
            <person name="de Vries R.P."/>
            <person name="Wiebenga A."/>
            <person name="Woodward S."/>
            <person name="Yakovlev I."/>
            <person name="Garbelotto M."/>
            <person name="Martin F."/>
            <person name="Grigoriev I.V."/>
            <person name="Stenlid J."/>
        </authorList>
    </citation>
    <scope>NUCLEOTIDE SEQUENCE [LARGE SCALE GENOMIC DNA]</scope>
    <source>
        <strain evidence="5 6">TC 32-1</strain>
    </source>
</reference>
<dbReference type="InterPro" id="IPR006342">
    <property type="entry name" value="FkbM_mtfrase"/>
</dbReference>
<dbReference type="eggNOG" id="ENOG502S02V">
    <property type="taxonomic scope" value="Eukaryota"/>
</dbReference>
<accession>W4K5W1</accession>
<feature type="chain" id="PRO_5004844100" description="Methyltransferase domain-containing protein" evidence="2">
    <location>
        <begin position="31"/>
        <end position="374"/>
    </location>
</feature>
<dbReference type="PANTHER" id="PTHR32026:SF10">
    <property type="entry name" value="METHYLTRANSFERASE-LIKE PROTEIN 24-RELATED"/>
    <property type="match status" value="1"/>
</dbReference>
<evidence type="ECO:0000313" key="5">
    <source>
        <dbReference type="EMBL" id="ETW81192.1"/>
    </source>
</evidence>
<dbReference type="RefSeq" id="XP_009547857.1">
    <property type="nucleotide sequence ID" value="XM_009549562.1"/>
</dbReference>